<dbReference type="SMART" id="SM00365">
    <property type="entry name" value="LRR_SD22"/>
    <property type="match status" value="3"/>
</dbReference>
<dbReference type="InterPro" id="IPR032675">
    <property type="entry name" value="LRR_dom_sf"/>
</dbReference>
<evidence type="ECO:0000256" key="1">
    <source>
        <dbReference type="ARBA" id="ARBA00022614"/>
    </source>
</evidence>
<feature type="transmembrane region" description="Helical" evidence="3">
    <location>
        <begin position="241"/>
        <end position="261"/>
    </location>
</feature>
<keyword evidence="5" id="KW-1185">Reference proteome</keyword>
<feature type="transmembrane region" description="Helical" evidence="3">
    <location>
        <begin position="821"/>
        <end position="841"/>
    </location>
</feature>
<evidence type="ECO:0000313" key="5">
    <source>
        <dbReference type="Proteomes" id="UP000243217"/>
    </source>
</evidence>
<name>A0A1V9YQG8_9STRA</name>
<dbReference type="Pfam" id="PF00560">
    <property type="entry name" value="LRR_1"/>
    <property type="match status" value="1"/>
</dbReference>
<feature type="transmembrane region" description="Helical" evidence="3">
    <location>
        <begin position="552"/>
        <end position="572"/>
    </location>
</feature>
<comment type="caution">
    <text evidence="4">The sequence shown here is derived from an EMBL/GenBank/DDBJ whole genome shotgun (WGS) entry which is preliminary data.</text>
</comment>
<dbReference type="InterPro" id="IPR001611">
    <property type="entry name" value="Leu-rich_rpt"/>
</dbReference>
<proteinExistence type="predicted"/>
<evidence type="ECO:0000256" key="3">
    <source>
        <dbReference type="SAM" id="Phobius"/>
    </source>
</evidence>
<accession>A0A1V9YQG8</accession>
<keyword evidence="3" id="KW-1133">Transmembrane helix</keyword>
<reference evidence="4 5" key="1">
    <citation type="journal article" date="2014" name="Genome Biol. Evol.">
        <title>The secreted proteins of Achlya hypogyna and Thraustotheca clavata identify the ancestral oomycete secretome and reveal gene acquisitions by horizontal gene transfer.</title>
        <authorList>
            <person name="Misner I."/>
            <person name="Blouin N."/>
            <person name="Leonard G."/>
            <person name="Richards T.A."/>
            <person name="Lane C.E."/>
        </authorList>
    </citation>
    <scope>NUCLEOTIDE SEQUENCE [LARGE SCALE GENOMIC DNA]</scope>
    <source>
        <strain evidence="4 5">ATCC 34112</strain>
    </source>
</reference>
<dbReference type="Proteomes" id="UP000243217">
    <property type="component" value="Unassembled WGS sequence"/>
</dbReference>
<dbReference type="Gene3D" id="3.80.10.10">
    <property type="entry name" value="Ribonuclease Inhibitor"/>
    <property type="match status" value="4"/>
</dbReference>
<dbReference type="PANTHER" id="PTHR24366:SF168">
    <property type="entry name" value="GH22922P-RELATED"/>
    <property type="match status" value="1"/>
</dbReference>
<keyword evidence="3" id="KW-0812">Transmembrane</keyword>
<dbReference type="Pfam" id="PF13516">
    <property type="entry name" value="LRR_6"/>
    <property type="match status" value="1"/>
</dbReference>
<keyword evidence="2" id="KW-0677">Repeat</keyword>
<keyword evidence="3" id="KW-0472">Membrane</keyword>
<dbReference type="OrthoDB" id="71280at2759"/>
<keyword evidence="1" id="KW-0433">Leucine-rich repeat</keyword>
<organism evidence="4 5">
    <name type="scientific">Thraustotheca clavata</name>
    <dbReference type="NCBI Taxonomy" id="74557"/>
    <lineage>
        <taxon>Eukaryota</taxon>
        <taxon>Sar</taxon>
        <taxon>Stramenopiles</taxon>
        <taxon>Oomycota</taxon>
        <taxon>Saprolegniomycetes</taxon>
        <taxon>Saprolegniales</taxon>
        <taxon>Achlyaceae</taxon>
        <taxon>Thraustotheca</taxon>
    </lineage>
</organism>
<evidence type="ECO:0000256" key="2">
    <source>
        <dbReference type="ARBA" id="ARBA00022737"/>
    </source>
</evidence>
<dbReference type="PROSITE" id="PS51450">
    <property type="entry name" value="LRR"/>
    <property type="match status" value="3"/>
</dbReference>
<dbReference type="InterPro" id="IPR003591">
    <property type="entry name" value="Leu-rich_rpt_typical-subtyp"/>
</dbReference>
<evidence type="ECO:0000313" key="4">
    <source>
        <dbReference type="EMBL" id="OQR87988.1"/>
    </source>
</evidence>
<dbReference type="EMBL" id="JNBS01003357">
    <property type="protein sequence ID" value="OQR87988.1"/>
    <property type="molecule type" value="Genomic_DNA"/>
</dbReference>
<dbReference type="STRING" id="74557.A0A1V9YQG8"/>
<dbReference type="SUPFAM" id="SSF52058">
    <property type="entry name" value="L domain-like"/>
    <property type="match status" value="2"/>
</dbReference>
<protein>
    <submittedName>
        <fullName evidence="4">Uncharacterized protein</fullName>
    </submittedName>
</protein>
<dbReference type="AlphaFoldDB" id="A0A1V9YQG8"/>
<sequence>MKQHFSFAVDNNKTMLRVLLSIYLTNCVYSVLTLGPCHSLNGTYCLINDTRKIPLQVNATSMDLSNSEISSVQELPSEPIAMNLSHNAIASLVSVSSSNLTSLDLSYNKIDSSSELSLPLSLQTLDLSYNGINVLDNTTCNWFLPLSNLHTLILRDNRISRIQDCHFPLSITKIDLSGNPLTYFSMDVATFALLSNISFIFDNTLGVHNENCLGSVVQFQNLTKVCVNSTDVAVQKAQQNVMHYLVVLSTGTFLLTMLLLYRKYKDSILTQEEIDNMRATCTSSVLYEDDQPTQYISLASPWSEEKRADVCCHHIAFLTQLPLSCKFYSFAMVASDHDRDDDYNHKVCSNGMYCFTYANGTTQGMINATNFTYQNIQQIHRLSSQMTYGNFHHNAINTVDFDDDDAPNLTYLNLSYNRLQSGDIERLPSSLSVLDLSYNNLTCMNHNTFNWAKLPKLSRLILRGNNMREIKCKQFPSSIIEVDLTNNPITLLSMDQQTFYLLSSSSISFLIDSNVATKNALNCPGNVVQLHDTWICLEKPPNKHDNDHDRYLSPYFILVGVIAFILIGIIIYRKYKNQRDAGSVLGIAQGSIVSYGMTLLGNCPNITVSAVACLRPSNNATTTVQSVSASINGTIDLSNMAISAVEGLPLMIPTLNLSHNNIESIRTVNNDASKLITVDLSYNAINSYSSLTLPSNISVLDLSYNNLTSLDKDTINWQKFPQLTKLILRGNNIAIIEIPQFPQSLKYLDLSYNPILRFDINPATYYQFIDQSFSLMAAMTQQAVLYTTSNCQGVLVRGEDLALCIYTGTGVQNVNQAQAYFLRYAIAITVITSIVVTVLWIRRCRQEHRSLMSEEYSMRDTCTSSVCVKYDYEPMQYRLSLSPRTLPPALEIHDSKEDMYAMLETPKSQQ</sequence>
<gene>
    <name evidence="4" type="ORF">THRCLA_10417</name>
</gene>
<dbReference type="SMART" id="SM00369">
    <property type="entry name" value="LRR_TYP"/>
    <property type="match status" value="7"/>
</dbReference>
<dbReference type="PANTHER" id="PTHR24366">
    <property type="entry name" value="IG(IMMUNOGLOBULIN) AND LRR(LEUCINE RICH REPEAT) DOMAINS"/>
    <property type="match status" value="1"/>
</dbReference>